<evidence type="ECO:0000256" key="3">
    <source>
        <dbReference type="SAM" id="MobiDB-lite"/>
    </source>
</evidence>
<dbReference type="InterPro" id="IPR050392">
    <property type="entry name" value="Collagen/C1q_domain"/>
</dbReference>
<dbReference type="RefSeq" id="WP_366193266.1">
    <property type="nucleotide sequence ID" value="NZ_JBFBVU010000013.1"/>
</dbReference>
<name>A0ABV3L7B1_9RHOB</name>
<feature type="region of interest" description="Disordered" evidence="3">
    <location>
        <begin position="639"/>
        <end position="692"/>
    </location>
</feature>
<dbReference type="Gene3D" id="2.130.10.10">
    <property type="entry name" value="YVTN repeat-like/Quinoprotein amine dehydrogenase"/>
    <property type="match status" value="2"/>
</dbReference>
<evidence type="ECO:0000313" key="4">
    <source>
        <dbReference type="EMBL" id="MEV8467459.1"/>
    </source>
</evidence>
<evidence type="ECO:0008006" key="6">
    <source>
        <dbReference type="Google" id="ProtNLM"/>
    </source>
</evidence>
<evidence type="ECO:0000313" key="5">
    <source>
        <dbReference type="Proteomes" id="UP001553161"/>
    </source>
</evidence>
<protein>
    <recommendedName>
        <fullName evidence="6">Collagen-like protein</fullName>
    </recommendedName>
</protein>
<dbReference type="InterPro" id="IPR008160">
    <property type="entry name" value="Collagen"/>
</dbReference>
<comment type="caution">
    <text evidence="4">The sequence shown here is derived from an EMBL/GenBank/DDBJ whole genome shotgun (WGS) entry which is preliminary data.</text>
</comment>
<dbReference type="SUPFAM" id="SSF51004">
    <property type="entry name" value="C-terminal (heme d1) domain of cytochrome cd1-nitrite reductase"/>
    <property type="match status" value="1"/>
</dbReference>
<keyword evidence="5" id="KW-1185">Reference proteome</keyword>
<dbReference type="InterPro" id="IPR011048">
    <property type="entry name" value="Haem_d1_sf"/>
</dbReference>
<dbReference type="SUPFAM" id="SSF50969">
    <property type="entry name" value="YVTN repeat-like/Quinoprotein amine dehydrogenase"/>
    <property type="match status" value="1"/>
</dbReference>
<dbReference type="PANTHER" id="PTHR15427">
    <property type="entry name" value="EMILIN ELASTIN MICROFIBRIL INTERFACE-LOCATED PROTEIN ELASTIN MICROFIBRIL INTERFACER"/>
    <property type="match status" value="1"/>
</dbReference>
<accession>A0ABV3L7B1</accession>
<evidence type="ECO:0000256" key="1">
    <source>
        <dbReference type="ARBA" id="ARBA00004613"/>
    </source>
</evidence>
<organism evidence="4 5">
    <name type="scientific">Meridianimarinicoccus marinus</name>
    <dbReference type="NCBI Taxonomy" id="3231483"/>
    <lineage>
        <taxon>Bacteria</taxon>
        <taxon>Pseudomonadati</taxon>
        <taxon>Pseudomonadota</taxon>
        <taxon>Alphaproteobacteria</taxon>
        <taxon>Rhodobacterales</taxon>
        <taxon>Paracoccaceae</taxon>
        <taxon>Meridianimarinicoccus</taxon>
    </lineage>
</organism>
<comment type="subcellular location">
    <subcellularLocation>
        <location evidence="1">Secreted</location>
    </subcellularLocation>
</comment>
<evidence type="ECO:0000256" key="2">
    <source>
        <dbReference type="ARBA" id="ARBA00022525"/>
    </source>
</evidence>
<dbReference type="InterPro" id="IPR011044">
    <property type="entry name" value="Quino_amine_DH_bsu"/>
</dbReference>
<reference evidence="4 5" key="1">
    <citation type="submission" date="2024-07" db="EMBL/GenBank/DDBJ databases">
        <authorList>
            <person name="Kang M."/>
        </authorList>
    </citation>
    <scope>NUCLEOTIDE SEQUENCE [LARGE SCALE GENOMIC DNA]</scope>
    <source>
        <strain evidence="4 5">DFM31</strain>
    </source>
</reference>
<feature type="compositionally biased region" description="Low complexity" evidence="3">
    <location>
        <begin position="658"/>
        <end position="677"/>
    </location>
</feature>
<dbReference type="Pfam" id="PF01391">
    <property type="entry name" value="Collagen"/>
    <property type="match status" value="1"/>
</dbReference>
<dbReference type="InterPro" id="IPR015943">
    <property type="entry name" value="WD40/YVTN_repeat-like_dom_sf"/>
</dbReference>
<keyword evidence="2" id="KW-0964">Secreted</keyword>
<dbReference type="PANTHER" id="PTHR15427:SF33">
    <property type="entry name" value="COLLAGEN IV NC1 DOMAIN-CONTAINING PROTEIN"/>
    <property type="match status" value="1"/>
</dbReference>
<dbReference type="EMBL" id="JBFBVU010000013">
    <property type="protein sequence ID" value="MEV8467459.1"/>
    <property type="molecule type" value="Genomic_DNA"/>
</dbReference>
<proteinExistence type="predicted"/>
<sequence>MSDTTKDTCIPCGLHQPKRNTYFDGKLLLARDFQDEQSYHIGKRQLLNAQLHGAGTVCGLRIVEHPSPDCRDRFVVLEPGLALDCCGREIIVPERTLVRIKDLVDALDTAPGTEDDIFLAIRRCDEPGELAPVILSDCDGTGGQLPGRIVEGFEMVVEARPKGAVQPVETPLTPDFNWRHTLNLHRQSPRGVSVDEDEAFLYVTGMTLGLAEEDDAPDSRVYVYRRENHDLVTALDGPGNPGDLKVSPIGDQVYLSGTWDGEVAGIGVYEKSEIRQNADPLGIIALEDPVRLAVSPRNGALYALETVSGRLHGWSQDSIDAWIADGAPGSGPTGVGPVETGFTAPLGTADHPAYRGAAMFEISGDGKHLLIADRAIARTGAIKVLDTTTLFARGENAEVFAPDLSFLAAKEQVMAVKWSSDNTLVYALTRTTGTGSPTDLRRLELSQDMTTFVPRGRGARWQGQPLDLALAPTERWAYVLQQTANTDPEVVAISVEAATAAGDTPDANALAGEAQSIAGNGRFARLSARGDTLYVTADDQDPESNPDRGLVAVVDIREADCGAHFRQIIDGCATCEGDDDGRVVLAHIEGYAGDPPPDIRDAGANAEGDAVIDNLTYRPLAPSNAVLKEVVDCILAQGVAEGPPGPRGEAGEDGADGADGQQGPKGDPGQQGPKGDTGPPGPKGDPGDPAPVVDYNQIVAVSWAHDRALGDVGTDVDRLFTEVGIAVAFRHPVAVGGFISGKSDLPGRGPSFVFEILRSHPAQSGRSEFPLECWCVIPQMICEAIEDYQPGPGDPFISDVQPNPDLDVAIGARLIIDKESFNSLGIDQGERFRVRLRSEFFVDEKGLPADGDHVGGKLPTGGGSGGGLFESWFVS</sequence>
<gene>
    <name evidence="4" type="ORF">AB0T83_11780</name>
</gene>
<dbReference type="Proteomes" id="UP001553161">
    <property type="component" value="Unassembled WGS sequence"/>
</dbReference>